<organism evidence="6 7">
    <name type="scientific">Amblyomma americanum</name>
    <name type="common">Lone star tick</name>
    <dbReference type="NCBI Taxonomy" id="6943"/>
    <lineage>
        <taxon>Eukaryota</taxon>
        <taxon>Metazoa</taxon>
        <taxon>Ecdysozoa</taxon>
        <taxon>Arthropoda</taxon>
        <taxon>Chelicerata</taxon>
        <taxon>Arachnida</taxon>
        <taxon>Acari</taxon>
        <taxon>Parasitiformes</taxon>
        <taxon>Ixodida</taxon>
        <taxon>Ixodoidea</taxon>
        <taxon>Ixodidae</taxon>
        <taxon>Amblyomminae</taxon>
        <taxon>Amblyomma</taxon>
    </lineage>
</organism>
<accession>A0AAQ4DQY4</accession>
<evidence type="ECO:0000256" key="2">
    <source>
        <dbReference type="ARBA" id="ARBA00022771"/>
    </source>
</evidence>
<dbReference type="InterPro" id="IPR001841">
    <property type="entry name" value="Znf_RING"/>
</dbReference>
<keyword evidence="1" id="KW-0479">Metal-binding</keyword>
<dbReference type="CDD" id="cd16449">
    <property type="entry name" value="RING-HC"/>
    <property type="match status" value="1"/>
</dbReference>
<dbReference type="SUPFAM" id="SSF49599">
    <property type="entry name" value="TRAF domain-like"/>
    <property type="match status" value="1"/>
</dbReference>
<evidence type="ECO:0000259" key="5">
    <source>
        <dbReference type="PROSITE" id="PS50089"/>
    </source>
</evidence>
<dbReference type="GO" id="GO:0043122">
    <property type="term" value="P:regulation of canonical NF-kappaB signal transduction"/>
    <property type="evidence" value="ECO:0007669"/>
    <property type="project" value="TreeGrafter"/>
</dbReference>
<evidence type="ECO:0000256" key="1">
    <source>
        <dbReference type="ARBA" id="ARBA00022723"/>
    </source>
</evidence>
<dbReference type="Proteomes" id="UP001321473">
    <property type="component" value="Unassembled WGS sequence"/>
</dbReference>
<name>A0AAQ4DQY4_AMBAM</name>
<dbReference type="GO" id="GO:0009898">
    <property type="term" value="C:cytoplasmic side of plasma membrane"/>
    <property type="evidence" value="ECO:0007669"/>
    <property type="project" value="TreeGrafter"/>
</dbReference>
<keyword evidence="7" id="KW-1185">Reference proteome</keyword>
<dbReference type="InterPro" id="IPR017907">
    <property type="entry name" value="Znf_RING_CS"/>
</dbReference>
<proteinExistence type="predicted"/>
<feature type="domain" description="RING-type" evidence="5">
    <location>
        <begin position="71"/>
        <end position="116"/>
    </location>
</feature>
<comment type="caution">
    <text evidence="6">The sequence shown here is derived from an EMBL/GenBank/DDBJ whole genome shotgun (WGS) entry which is preliminary data.</text>
</comment>
<dbReference type="Gene3D" id="3.30.40.10">
    <property type="entry name" value="Zinc/RING finger domain, C3HC4 (zinc finger)"/>
    <property type="match status" value="1"/>
</dbReference>
<dbReference type="PROSITE" id="PS50089">
    <property type="entry name" value="ZF_RING_2"/>
    <property type="match status" value="1"/>
</dbReference>
<dbReference type="InterPro" id="IPR013083">
    <property type="entry name" value="Znf_RING/FYVE/PHD"/>
</dbReference>
<dbReference type="PANTHER" id="PTHR10131:SF138">
    <property type="entry name" value="RE66324P"/>
    <property type="match status" value="1"/>
</dbReference>
<evidence type="ECO:0000256" key="3">
    <source>
        <dbReference type="ARBA" id="ARBA00022833"/>
    </source>
</evidence>
<reference evidence="6 7" key="1">
    <citation type="journal article" date="2023" name="Arcadia Sci">
        <title>De novo assembly of a long-read Amblyomma americanum tick genome.</title>
        <authorList>
            <person name="Chou S."/>
            <person name="Poskanzer K.E."/>
            <person name="Rollins M."/>
            <person name="Thuy-Boun P.S."/>
        </authorList>
    </citation>
    <scope>NUCLEOTIDE SEQUENCE [LARGE SCALE GENOMIC DNA]</scope>
    <source>
        <strain evidence="6">F_SG_1</strain>
        <tissue evidence="6">Salivary glands</tissue>
    </source>
</reference>
<dbReference type="AlphaFoldDB" id="A0AAQ4DQY4"/>
<dbReference type="GO" id="GO:0008270">
    <property type="term" value="F:zinc ion binding"/>
    <property type="evidence" value="ECO:0007669"/>
    <property type="project" value="UniProtKB-KW"/>
</dbReference>
<evidence type="ECO:0000313" key="7">
    <source>
        <dbReference type="Proteomes" id="UP001321473"/>
    </source>
</evidence>
<protein>
    <recommendedName>
        <fullName evidence="5">RING-type domain-containing protein</fullName>
    </recommendedName>
</protein>
<evidence type="ECO:0000256" key="4">
    <source>
        <dbReference type="PROSITE-ProRule" id="PRU00175"/>
    </source>
</evidence>
<dbReference type="PANTHER" id="PTHR10131">
    <property type="entry name" value="TNF RECEPTOR ASSOCIATED FACTOR"/>
    <property type="match status" value="1"/>
</dbReference>
<sequence length="294" mass="32580">MDRFDDTSSNSEESVDNLSEYASSVGVHSLFDEAAFLVQRPGRKHIVWGYDSFIDYRPITFVDPLPEHRVCFLCFEVPPFLWMIPCGHVMCRNCVTFDTQVVDSAATAMAICPKDNTVYTTADAQRLDFNAKDLGTLRVYCPNLENGCTHSSELRHLESHYPRHCLHEPTSCTRCPPRDGFLLCNFAWHRYRSIGRKLAFWFSQYPQEAGSDVVGDVALVPPSQHGAAANATPGEMSRPSEAPLAGVIARSAKVDPELVGIYNLAELLLNTETSSSPLLSSTPSVSYVLRKIGG</sequence>
<dbReference type="PROSITE" id="PS00518">
    <property type="entry name" value="ZF_RING_1"/>
    <property type="match status" value="1"/>
</dbReference>
<keyword evidence="2 4" id="KW-0863">Zinc-finger</keyword>
<dbReference type="GO" id="GO:0005164">
    <property type="term" value="F:tumor necrosis factor receptor binding"/>
    <property type="evidence" value="ECO:0007669"/>
    <property type="project" value="TreeGrafter"/>
</dbReference>
<evidence type="ECO:0000313" key="6">
    <source>
        <dbReference type="EMBL" id="KAK8764874.1"/>
    </source>
</evidence>
<dbReference type="SUPFAM" id="SSF57850">
    <property type="entry name" value="RING/U-box"/>
    <property type="match status" value="1"/>
</dbReference>
<gene>
    <name evidence="6" type="ORF">V5799_032519</name>
</gene>
<keyword evidence="3" id="KW-0862">Zinc</keyword>
<dbReference type="EMBL" id="JARKHS020027990">
    <property type="protein sequence ID" value="KAK8764874.1"/>
    <property type="molecule type" value="Genomic_DNA"/>
</dbReference>